<dbReference type="AlphaFoldDB" id="A0A0D2MHW1"/>
<evidence type="ECO:0000313" key="1">
    <source>
        <dbReference type="EMBL" id="KJA23213.1"/>
    </source>
</evidence>
<accession>A0A0D2MHW1</accession>
<dbReference type="STRING" id="945553.A0A0D2MHW1"/>
<reference evidence="2" key="1">
    <citation type="submission" date="2014-04" db="EMBL/GenBank/DDBJ databases">
        <title>Evolutionary Origins and Diversification of the Mycorrhizal Mutualists.</title>
        <authorList>
            <consortium name="DOE Joint Genome Institute"/>
            <consortium name="Mycorrhizal Genomics Consortium"/>
            <person name="Kohler A."/>
            <person name="Kuo A."/>
            <person name="Nagy L.G."/>
            <person name="Floudas D."/>
            <person name="Copeland A."/>
            <person name="Barry K.W."/>
            <person name="Cichocki N."/>
            <person name="Veneault-Fourrey C."/>
            <person name="LaButti K."/>
            <person name="Lindquist E.A."/>
            <person name="Lipzen A."/>
            <person name="Lundell T."/>
            <person name="Morin E."/>
            <person name="Murat C."/>
            <person name="Riley R."/>
            <person name="Ohm R."/>
            <person name="Sun H."/>
            <person name="Tunlid A."/>
            <person name="Henrissat B."/>
            <person name="Grigoriev I.V."/>
            <person name="Hibbett D.S."/>
            <person name="Martin F."/>
        </authorList>
    </citation>
    <scope>NUCLEOTIDE SEQUENCE [LARGE SCALE GENOMIC DNA]</scope>
    <source>
        <strain evidence="2">FD-334 SS-4</strain>
    </source>
</reference>
<proteinExistence type="predicted"/>
<sequence length="201" mass="22121">MPIHEIIMFNASEAFATDPAGTLKPAAEFFSKTGGCLGVWGGIAEEEKTGYIVIAWETFEHHQAIMDAPGYPGTTGLAPVFAGETKKVYHVELTESPDEALSMPTTEILSMSLKKNKTRADLAGALDILTARLTAEEGCSNTYAWGQTREDPNRTVYLFLGWESTKRHFAIVGQRSYSDDILNLFSQVDIKMLHIGFNKVV</sequence>
<dbReference type="OrthoDB" id="3830579at2759"/>
<dbReference type="Proteomes" id="UP000054270">
    <property type="component" value="Unassembled WGS sequence"/>
</dbReference>
<name>A0A0D2MHW1_HYPSF</name>
<evidence type="ECO:0008006" key="3">
    <source>
        <dbReference type="Google" id="ProtNLM"/>
    </source>
</evidence>
<organism evidence="1 2">
    <name type="scientific">Hypholoma sublateritium (strain FD-334 SS-4)</name>
    <dbReference type="NCBI Taxonomy" id="945553"/>
    <lineage>
        <taxon>Eukaryota</taxon>
        <taxon>Fungi</taxon>
        <taxon>Dikarya</taxon>
        <taxon>Basidiomycota</taxon>
        <taxon>Agaricomycotina</taxon>
        <taxon>Agaricomycetes</taxon>
        <taxon>Agaricomycetidae</taxon>
        <taxon>Agaricales</taxon>
        <taxon>Agaricineae</taxon>
        <taxon>Strophariaceae</taxon>
        <taxon>Hypholoma</taxon>
    </lineage>
</organism>
<gene>
    <name evidence="1" type="ORF">HYPSUDRAFT_40009</name>
</gene>
<dbReference type="EMBL" id="KN817544">
    <property type="protein sequence ID" value="KJA23213.1"/>
    <property type="molecule type" value="Genomic_DNA"/>
</dbReference>
<dbReference type="Gene3D" id="3.30.70.100">
    <property type="match status" value="2"/>
</dbReference>
<evidence type="ECO:0000313" key="2">
    <source>
        <dbReference type="Proteomes" id="UP000054270"/>
    </source>
</evidence>
<keyword evidence="2" id="KW-1185">Reference proteome</keyword>
<protein>
    <recommendedName>
        <fullName evidence="3">ABM domain-containing protein</fullName>
    </recommendedName>
</protein>
<dbReference type="OMA" id="TDIHYMI"/>